<reference evidence="1" key="1">
    <citation type="submission" date="2019-08" db="EMBL/GenBank/DDBJ databases">
        <authorList>
            <person name="Kucharzyk K."/>
            <person name="Murdoch R.W."/>
            <person name="Higgins S."/>
            <person name="Loffler F."/>
        </authorList>
    </citation>
    <scope>NUCLEOTIDE SEQUENCE</scope>
</reference>
<name>A0A645CI02_9ZZZZ</name>
<accession>A0A645CI02</accession>
<protein>
    <submittedName>
        <fullName evidence="1">Uncharacterized protein</fullName>
    </submittedName>
</protein>
<evidence type="ECO:0000313" key="1">
    <source>
        <dbReference type="EMBL" id="MPM76561.1"/>
    </source>
</evidence>
<sequence length="108" mass="11817">MWRSAKASAVMISIMPLGMNFLVFARRIANTTRSAAMIRSASPRERLGWSSPGIAVITRSAAATAEVISETRLLALKKPNKPPANIRMMYIQRTVLGFIKCVNVARVG</sequence>
<comment type="caution">
    <text evidence="1">The sequence shown here is derived from an EMBL/GenBank/DDBJ whole genome shotgun (WGS) entry which is preliminary data.</text>
</comment>
<organism evidence="1">
    <name type="scientific">bioreactor metagenome</name>
    <dbReference type="NCBI Taxonomy" id="1076179"/>
    <lineage>
        <taxon>unclassified sequences</taxon>
        <taxon>metagenomes</taxon>
        <taxon>ecological metagenomes</taxon>
    </lineage>
</organism>
<dbReference type="EMBL" id="VSSQ01027352">
    <property type="protein sequence ID" value="MPM76561.1"/>
    <property type="molecule type" value="Genomic_DNA"/>
</dbReference>
<proteinExistence type="predicted"/>
<gene>
    <name evidence="1" type="ORF">SDC9_123560</name>
</gene>
<dbReference type="AlphaFoldDB" id="A0A645CI02"/>